<dbReference type="InterPro" id="IPR001375">
    <property type="entry name" value="Peptidase_S9_cat"/>
</dbReference>
<dbReference type="PANTHER" id="PTHR11731:SF193">
    <property type="entry name" value="DIPEPTIDYL PEPTIDASE 9"/>
    <property type="match status" value="1"/>
</dbReference>
<dbReference type="AlphaFoldDB" id="A0A401Z0Y4"/>
<dbReference type="GO" id="GO:0008236">
    <property type="term" value="F:serine-type peptidase activity"/>
    <property type="evidence" value="ECO:0007669"/>
    <property type="project" value="InterPro"/>
</dbReference>
<dbReference type="InterPro" id="IPR050278">
    <property type="entry name" value="Serine_Prot_S9B/DPPIV"/>
</dbReference>
<keyword evidence="4" id="KW-1185">Reference proteome</keyword>
<gene>
    <name evidence="3" type="ORF">EHYA_08250</name>
</gene>
<dbReference type="GO" id="GO:0008239">
    <property type="term" value="F:dipeptidyl-peptidase activity"/>
    <property type="evidence" value="ECO:0007669"/>
    <property type="project" value="TreeGrafter"/>
</dbReference>
<reference evidence="3 4" key="1">
    <citation type="submission" date="2018-12" db="EMBL/GenBank/DDBJ databases">
        <title>Draft genome sequence of Embleya hyalina NBRC 13850T.</title>
        <authorList>
            <person name="Komaki H."/>
            <person name="Hosoyama A."/>
            <person name="Kimura A."/>
            <person name="Ichikawa N."/>
            <person name="Tamura T."/>
        </authorList>
    </citation>
    <scope>NUCLEOTIDE SEQUENCE [LARGE SCALE GENOMIC DNA]</scope>
    <source>
        <strain evidence="3 4">NBRC 13850</strain>
    </source>
</reference>
<dbReference type="RefSeq" id="WP_126642245.1">
    <property type="nucleotide sequence ID" value="NZ_BIFH01000040.1"/>
</dbReference>
<evidence type="ECO:0000259" key="2">
    <source>
        <dbReference type="Pfam" id="PF00930"/>
    </source>
</evidence>
<dbReference type="InterPro" id="IPR029058">
    <property type="entry name" value="AB_hydrolase_fold"/>
</dbReference>
<dbReference type="GO" id="GO:0006508">
    <property type="term" value="P:proteolysis"/>
    <property type="evidence" value="ECO:0007669"/>
    <property type="project" value="InterPro"/>
</dbReference>
<dbReference type="SUPFAM" id="SSF53474">
    <property type="entry name" value="alpha/beta-Hydrolases"/>
    <property type="match status" value="1"/>
</dbReference>
<dbReference type="PANTHER" id="PTHR11731">
    <property type="entry name" value="PROTEASE FAMILY S9B,C DIPEPTIDYL-PEPTIDASE IV-RELATED"/>
    <property type="match status" value="1"/>
</dbReference>
<proteinExistence type="predicted"/>
<dbReference type="Proteomes" id="UP000286931">
    <property type="component" value="Unassembled WGS sequence"/>
</dbReference>
<dbReference type="InterPro" id="IPR002469">
    <property type="entry name" value="Peptidase_S9B_N"/>
</dbReference>
<evidence type="ECO:0000313" key="4">
    <source>
        <dbReference type="Proteomes" id="UP000286931"/>
    </source>
</evidence>
<comment type="caution">
    <text evidence="3">The sequence shown here is derived from an EMBL/GenBank/DDBJ whole genome shotgun (WGS) entry which is preliminary data.</text>
</comment>
<dbReference type="Gene3D" id="3.40.50.1820">
    <property type="entry name" value="alpha/beta hydrolase"/>
    <property type="match status" value="1"/>
</dbReference>
<accession>A0A401Z0Y4</accession>
<feature type="domain" description="Dipeptidylpeptidase IV N-terminal" evidence="2">
    <location>
        <begin position="94"/>
        <end position="297"/>
    </location>
</feature>
<dbReference type="EMBL" id="BIFH01000040">
    <property type="protein sequence ID" value="GCE00524.1"/>
    <property type="molecule type" value="Genomic_DNA"/>
</dbReference>
<feature type="domain" description="Peptidase S9 prolyl oligopeptidase catalytic" evidence="1">
    <location>
        <begin position="478"/>
        <end position="676"/>
    </location>
</feature>
<dbReference type="OrthoDB" id="9812921at2"/>
<evidence type="ECO:0000313" key="3">
    <source>
        <dbReference type="EMBL" id="GCE00524.1"/>
    </source>
</evidence>
<organism evidence="3 4">
    <name type="scientific">Embleya hyalina</name>
    <dbReference type="NCBI Taxonomy" id="516124"/>
    <lineage>
        <taxon>Bacteria</taxon>
        <taxon>Bacillati</taxon>
        <taxon>Actinomycetota</taxon>
        <taxon>Actinomycetes</taxon>
        <taxon>Kitasatosporales</taxon>
        <taxon>Streptomycetaceae</taxon>
        <taxon>Embleya</taxon>
    </lineage>
</organism>
<dbReference type="Gene3D" id="2.140.10.30">
    <property type="entry name" value="Dipeptidylpeptidase IV, N-terminal domain"/>
    <property type="match status" value="1"/>
</dbReference>
<name>A0A401Z0Y4_9ACTN</name>
<sequence>MSMIGLPRQFVRTRRFTSGSPTAFTVSADGASVLFLRSRSGEDPVGCLWCLDLHTATERLLVDPARSAKTAGRAGIAAYATDDAARLAAFVLPDGLWVVDVPTGHARRLPVEGPPADPRPDPTGRRIAYRADGALRVVEADGTGDRAVAEPDGAHVRFGVAEYVATASIGRDRGYWWSPDGTRLLVARVDEGDVPIRLLADPTDPDVAPRALRYPAAGDPNAEVTLWLVALDGERIEVPWDRAGFEYLTAAGWDVHGPFAEVQSRDQRTVRVLAVDEANGRTRLLAERHDAHWVHLLPGTPARTASGALVGHCDADDTRRLTLDGVPITPAGLQVREVFGVDGDDVLFGAADDPTETGIWTYRAGTGAERLDGEAGVHTAVRRAGTLVHTARTPDRPGARTHVLRADHPAVPIRSYPAEPVLRLRATRITTTERGLHSQVLLPSWHRAGDPPLPVLVDPYGGPALQRVTAWQAPMAFVSQWFAEQGFAVLITDGSGTPGRGPAWEREVAGDILGPVLADQVAALAEVVRRRPELDPSTVAVRGWSFGATLALTAILRRPDVFHAAIAGGGVTDQRLYDTHWRERFLGRPDEHPERYAACSPLSWAADLRRPLLLIHGLADDNVWPANTLRLSGALLAAGRPHEVLPLVRTGHAPTDENLFEKLLAHQLDFLRRHLRLAPR</sequence>
<protein>
    <submittedName>
        <fullName evidence="3">Peptidase</fullName>
    </submittedName>
</protein>
<dbReference type="Pfam" id="PF00326">
    <property type="entry name" value="Peptidase_S9"/>
    <property type="match status" value="1"/>
</dbReference>
<evidence type="ECO:0000259" key="1">
    <source>
        <dbReference type="Pfam" id="PF00326"/>
    </source>
</evidence>
<dbReference type="Pfam" id="PF00930">
    <property type="entry name" value="DPPIV_N"/>
    <property type="match status" value="1"/>
</dbReference>
<dbReference type="SUPFAM" id="SSF82171">
    <property type="entry name" value="DPP6 N-terminal domain-like"/>
    <property type="match status" value="1"/>
</dbReference>